<comment type="caution">
    <text evidence="1">The sequence shown here is derived from an EMBL/GenBank/DDBJ whole genome shotgun (WGS) entry which is preliminary data.</text>
</comment>
<dbReference type="AlphaFoldDB" id="A0AAP0EU45"/>
<gene>
    <name evidence="1" type="ORF">Scep_026488</name>
</gene>
<dbReference type="EMBL" id="JBBNAG010000011">
    <property type="protein sequence ID" value="KAK9095019.1"/>
    <property type="molecule type" value="Genomic_DNA"/>
</dbReference>
<keyword evidence="2" id="KW-1185">Reference proteome</keyword>
<protein>
    <submittedName>
        <fullName evidence="1">Uncharacterized protein</fullName>
    </submittedName>
</protein>
<evidence type="ECO:0000313" key="1">
    <source>
        <dbReference type="EMBL" id="KAK9095019.1"/>
    </source>
</evidence>
<accession>A0AAP0EU45</accession>
<reference evidence="1 2" key="1">
    <citation type="submission" date="2024-01" db="EMBL/GenBank/DDBJ databases">
        <title>Genome assemblies of Stephania.</title>
        <authorList>
            <person name="Yang L."/>
        </authorList>
    </citation>
    <scope>NUCLEOTIDE SEQUENCE [LARGE SCALE GENOMIC DNA]</scope>
    <source>
        <strain evidence="1">JXDWG</strain>
        <tissue evidence="1">Leaf</tissue>
    </source>
</reference>
<dbReference type="Proteomes" id="UP001419268">
    <property type="component" value="Unassembled WGS sequence"/>
</dbReference>
<proteinExistence type="predicted"/>
<sequence>MAKREKIGKGVVKNTGKESTALIDTSSKEEMEEVEGNEKDSSIGQEFFITFDDEGGNLPFDSYEYMEEEDNNLFDGVMKKMMMKFVDEGVDELLMKLLIKQTMKVVAMMVKWLKVEKLQINQTMKVMAQSREAAYQTDKESNGISSHSGLFIQGGNARGENCDDTFGDTFILHTYPSSPKV</sequence>
<organism evidence="1 2">
    <name type="scientific">Stephania cephalantha</name>
    <dbReference type="NCBI Taxonomy" id="152367"/>
    <lineage>
        <taxon>Eukaryota</taxon>
        <taxon>Viridiplantae</taxon>
        <taxon>Streptophyta</taxon>
        <taxon>Embryophyta</taxon>
        <taxon>Tracheophyta</taxon>
        <taxon>Spermatophyta</taxon>
        <taxon>Magnoliopsida</taxon>
        <taxon>Ranunculales</taxon>
        <taxon>Menispermaceae</taxon>
        <taxon>Menispermoideae</taxon>
        <taxon>Cissampelideae</taxon>
        <taxon>Stephania</taxon>
    </lineage>
</organism>
<name>A0AAP0EU45_9MAGN</name>
<evidence type="ECO:0000313" key="2">
    <source>
        <dbReference type="Proteomes" id="UP001419268"/>
    </source>
</evidence>